<name>A0AA38U9K1_9AGAR</name>
<evidence type="ECO:0000256" key="2">
    <source>
        <dbReference type="SAM" id="SignalP"/>
    </source>
</evidence>
<evidence type="ECO:0000313" key="4">
    <source>
        <dbReference type="Proteomes" id="UP001163846"/>
    </source>
</evidence>
<accession>A0AA38U9K1</accession>
<reference evidence="3" key="1">
    <citation type="submission" date="2022-08" db="EMBL/GenBank/DDBJ databases">
        <authorList>
            <consortium name="DOE Joint Genome Institute"/>
            <person name="Min B."/>
            <person name="Riley R."/>
            <person name="Sierra-Patev S."/>
            <person name="Naranjo-Ortiz M."/>
            <person name="Looney B."/>
            <person name="Konkel Z."/>
            <person name="Slot J.C."/>
            <person name="Sakamoto Y."/>
            <person name="Steenwyk J.L."/>
            <person name="Rokas A."/>
            <person name="Carro J."/>
            <person name="Camarero S."/>
            <person name="Ferreira P."/>
            <person name="Molpeceres G."/>
            <person name="Ruiz-Duenas F.J."/>
            <person name="Serrano A."/>
            <person name="Henrissat B."/>
            <person name="Drula E."/>
            <person name="Hughes K.W."/>
            <person name="Mata J.L."/>
            <person name="Ishikawa N.K."/>
            <person name="Vargas-Isla R."/>
            <person name="Ushijima S."/>
            <person name="Smith C.A."/>
            <person name="Ahrendt S."/>
            <person name="Andreopoulos W."/>
            <person name="He G."/>
            <person name="Labutti K."/>
            <person name="Lipzen A."/>
            <person name="Ng V."/>
            <person name="Sandor L."/>
            <person name="Barry K."/>
            <person name="Martinez A.T."/>
            <person name="Xiao Y."/>
            <person name="Gibbons J.G."/>
            <person name="Terashima K."/>
            <person name="Hibbett D.S."/>
            <person name="Grigoriev I.V."/>
        </authorList>
    </citation>
    <scope>NUCLEOTIDE SEQUENCE</scope>
    <source>
        <strain evidence="3">TFB9207</strain>
    </source>
</reference>
<dbReference type="AlphaFoldDB" id="A0AA38U9K1"/>
<feature type="compositionally biased region" description="Polar residues" evidence="1">
    <location>
        <begin position="256"/>
        <end position="265"/>
    </location>
</feature>
<feature type="compositionally biased region" description="Basic and acidic residues" evidence="1">
    <location>
        <begin position="47"/>
        <end position="57"/>
    </location>
</feature>
<organism evidence="3 4">
    <name type="scientific">Lentinula raphanica</name>
    <dbReference type="NCBI Taxonomy" id="153919"/>
    <lineage>
        <taxon>Eukaryota</taxon>
        <taxon>Fungi</taxon>
        <taxon>Dikarya</taxon>
        <taxon>Basidiomycota</taxon>
        <taxon>Agaricomycotina</taxon>
        <taxon>Agaricomycetes</taxon>
        <taxon>Agaricomycetidae</taxon>
        <taxon>Agaricales</taxon>
        <taxon>Marasmiineae</taxon>
        <taxon>Omphalotaceae</taxon>
        <taxon>Lentinula</taxon>
    </lineage>
</organism>
<protein>
    <submittedName>
        <fullName evidence="3">Uncharacterized protein</fullName>
    </submittedName>
</protein>
<keyword evidence="4" id="KW-1185">Reference proteome</keyword>
<feature type="compositionally biased region" description="Low complexity" evidence="1">
    <location>
        <begin position="27"/>
        <end position="42"/>
    </location>
</feature>
<proteinExistence type="predicted"/>
<evidence type="ECO:0000313" key="3">
    <source>
        <dbReference type="EMBL" id="KAJ3834944.1"/>
    </source>
</evidence>
<feature type="region of interest" description="Disordered" evidence="1">
    <location>
        <begin position="206"/>
        <end position="237"/>
    </location>
</feature>
<feature type="signal peptide" evidence="2">
    <location>
        <begin position="1"/>
        <end position="25"/>
    </location>
</feature>
<feature type="region of interest" description="Disordered" evidence="1">
    <location>
        <begin position="250"/>
        <end position="278"/>
    </location>
</feature>
<feature type="region of interest" description="Disordered" evidence="1">
    <location>
        <begin position="27"/>
        <end position="57"/>
    </location>
</feature>
<comment type="caution">
    <text evidence="3">The sequence shown here is derived from an EMBL/GenBank/DDBJ whole genome shotgun (WGS) entry which is preliminary data.</text>
</comment>
<feature type="compositionally biased region" description="Low complexity" evidence="1">
    <location>
        <begin position="473"/>
        <end position="486"/>
    </location>
</feature>
<dbReference type="Proteomes" id="UP001163846">
    <property type="component" value="Unassembled WGS sequence"/>
</dbReference>
<keyword evidence="2" id="KW-0732">Signal</keyword>
<feature type="compositionally biased region" description="Pro residues" evidence="1">
    <location>
        <begin position="216"/>
        <end position="229"/>
    </location>
</feature>
<dbReference type="EMBL" id="MU806466">
    <property type="protein sequence ID" value="KAJ3834944.1"/>
    <property type="molecule type" value="Genomic_DNA"/>
</dbReference>
<gene>
    <name evidence="3" type="ORF">F5878DRAFT_727864</name>
</gene>
<evidence type="ECO:0000256" key="1">
    <source>
        <dbReference type="SAM" id="MobiDB-lite"/>
    </source>
</evidence>
<feature type="region of interest" description="Disordered" evidence="1">
    <location>
        <begin position="439"/>
        <end position="486"/>
    </location>
</feature>
<sequence length="486" mass="53893">MLRPIRTLLSIYVLATALLGPFAVARPMPSTPSSQLQSSPASHNQITRREDSPDYHRPHLQRRQQFSEPELLQIGHVGPDGHYLLRSEPHSTPGSAGLLVGTEFFDLPSLKFMTSSSPAPDPSQYSRYFLSLEAAVEFASDEVKNKAFASLRDLSYLKKKCKRPNGFVNDLEYIDCALVIMKPYVVGQDKHRILDENWGRYKDNAISSSQSASAAPPAPAPGSPAPATPPAQMVQPAPVPAAPVQIVQPACDSESHPSNSRTSQLRFGRIDPSTNRWKTEPSLHRHDDIYVFMIDDHCFDYPSIAKPAETAEKPPFQLRTQSQSGSSESSSFSPHYYPMLKARVRLDEHSRKEVFGTLGDLEQLRVACGRTRQIKGSFEYVDCAVNYVGGSKYVVNAWPEWKDVWDGIKAQRKKDIEAEEAKNADKRARVAKAALAHMDRVAASAARRANAQKDKSSKRRKTQGNQRTEPIDSSGPGPSTPTESQE</sequence>
<feature type="chain" id="PRO_5041250206" evidence="2">
    <location>
        <begin position="26"/>
        <end position="486"/>
    </location>
</feature>